<dbReference type="OrthoDB" id="10537519at2759"/>
<reference evidence="2 3" key="1">
    <citation type="journal article" date="2016" name="Nat. Commun.">
        <title>Extremotolerant tardigrade genome and improved radiotolerance of human cultured cells by tardigrade-unique protein.</title>
        <authorList>
            <person name="Hashimoto T."/>
            <person name="Horikawa D.D."/>
            <person name="Saito Y."/>
            <person name="Kuwahara H."/>
            <person name="Kozuka-Hata H."/>
            <person name="Shin-I T."/>
            <person name="Minakuchi Y."/>
            <person name="Ohishi K."/>
            <person name="Motoyama A."/>
            <person name="Aizu T."/>
            <person name="Enomoto A."/>
            <person name="Kondo K."/>
            <person name="Tanaka S."/>
            <person name="Hara Y."/>
            <person name="Koshikawa S."/>
            <person name="Sagara H."/>
            <person name="Miura T."/>
            <person name="Yokobori S."/>
            <person name="Miyagawa K."/>
            <person name="Suzuki Y."/>
            <person name="Kubo T."/>
            <person name="Oyama M."/>
            <person name="Kohara Y."/>
            <person name="Fujiyama A."/>
            <person name="Arakawa K."/>
            <person name="Katayama T."/>
            <person name="Toyoda A."/>
            <person name="Kunieda T."/>
        </authorList>
    </citation>
    <scope>NUCLEOTIDE SEQUENCE [LARGE SCALE GENOMIC DNA]</scope>
    <source>
        <strain evidence="2 3">YOKOZUNA-1</strain>
    </source>
</reference>
<proteinExistence type="predicted"/>
<dbReference type="Proteomes" id="UP000186922">
    <property type="component" value="Unassembled WGS sequence"/>
</dbReference>
<evidence type="ECO:0000256" key="1">
    <source>
        <dbReference type="SAM" id="SignalP"/>
    </source>
</evidence>
<feature type="signal peptide" evidence="1">
    <location>
        <begin position="1"/>
        <end position="28"/>
    </location>
</feature>
<feature type="chain" id="PRO_5008898086" evidence="1">
    <location>
        <begin position="29"/>
        <end position="108"/>
    </location>
</feature>
<dbReference type="EMBL" id="BDGG01000003">
    <property type="protein sequence ID" value="GAU96310.1"/>
    <property type="molecule type" value="Genomic_DNA"/>
</dbReference>
<accession>A0A1D1V613</accession>
<gene>
    <name evidence="2" type="primary">RvY_07773-1</name>
    <name evidence="2" type="synonym">RvY_07773.1</name>
    <name evidence="2" type="ORF">RvY_07773</name>
</gene>
<protein>
    <submittedName>
        <fullName evidence="2">Uncharacterized protein</fullName>
    </submittedName>
</protein>
<dbReference type="AlphaFoldDB" id="A0A1D1V613"/>
<organism evidence="2 3">
    <name type="scientific">Ramazzottius varieornatus</name>
    <name type="common">Water bear</name>
    <name type="synonym">Tardigrade</name>
    <dbReference type="NCBI Taxonomy" id="947166"/>
    <lineage>
        <taxon>Eukaryota</taxon>
        <taxon>Metazoa</taxon>
        <taxon>Ecdysozoa</taxon>
        <taxon>Tardigrada</taxon>
        <taxon>Eutardigrada</taxon>
        <taxon>Parachela</taxon>
        <taxon>Hypsibioidea</taxon>
        <taxon>Ramazzottiidae</taxon>
        <taxon>Ramazzottius</taxon>
    </lineage>
</organism>
<sequence>MSLGVRCLTKRLLLVLCCISMGIVLSAAKQSNTAPTGLPSSTSSASSADQAAECYIEVRQTKLMPGRCLPVGRLSSMPNLCQSLDREFISVQNECANVRAAKGEHTAT</sequence>
<name>A0A1D1V613_RAMVA</name>
<evidence type="ECO:0000313" key="2">
    <source>
        <dbReference type="EMBL" id="GAU96310.1"/>
    </source>
</evidence>
<keyword evidence="3" id="KW-1185">Reference proteome</keyword>
<evidence type="ECO:0000313" key="3">
    <source>
        <dbReference type="Proteomes" id="UP000186922"/>
    </source>
</evidence>
<keyword evidence="1" id="KW-0732">Signal</keyword>
<comment type="caution">
    <text evidence="2">The sequence shown here is derived from an EMBL/GenBank/DDBJ whole genome shotgun (WGS) entry which is preliminary data.</text>
</comment>